<evidence type="ECO:0008006" key="3">
    <source>
        <dbReference type="Google" id="ProtNLM"/>
    </source>
</evidence>
<name>A0A376G6F0_9FLAO</name>
<accession>A0A376G6F0</accession>
<sequence length="179" mass="20970">MTKVEIKNEQVWLNDELYFEDSSGDFGIFSKNFFKSFEIDYPKFYKMDHQSKLAFLAAEILLKDENTLNENQDIALVFANRNSSLESDLKHQQSIQSTDEIFPSPAVFVYTLANICLGEVSIRHRLKTENAFFISENFNEEQLKKYANYLIQKNKAKKVVLAWVDYLKGDYEAKMYLID</sequence>
<dbReference type="EMBL" id="UFXS01000001">
    <property type="protein sequence ID" value="STD55238.1"/>
    <property type="molecule type" value="Genomic_DNA"/>
</dbReference>
<reference evidence="1 2" key="1">
    <citation type="submission" date="2018-06" db="EMBL/GenBank/DDBJ databases">
        <authorList>
            <consortium name="Pathogen Informatics"/>
            <person name="Doyle S."/>
        </authorList>
    </citation>
    <scope>NUCLEOTIDE SEQUENCE [LARGE SCALE GENOMIC DNA]</scope>
    <source>
        <strain evidence="1 2">NCTC13456</strain>
    </source>
</reference>
<dbReference type="Proteomes" id="UP000254737">
    <property type="component" value="Unassembled WGS sequence"/>
</dbReference>
<dbReference type="AlphaFoldDB" id="A0A376G6F0"/>
<dbReference type="STRING" id="343874.GCA_000805695_02822"/>
<proteinExistence type="predicted"/>
<organism evidence="1 2">
    <name type="scientific">Empedobacter falsenii</name>
    <dbReference type="NCBI Taxonomy" id="343874"/>
    <lineage>
        <taxon>Bacteria</taxon>
        <taxon>Pseudomonadati</taxon>
        <taxon>Bacteroidota</taxon>
        <taxon>Flavobacteriia</taxon>
        <taxon>Flavobacteriales</taxon>
        <taxon>Weeksellaceae</taxon>
        <taxon>Empedobacter</taxon>
    </lineage>
</organism>
<evidence type="ECO:0000313" key="1">
    <source>
        <dbReference type="EMBL" id="STD55238.1"/>
    </source>
</evidence>
<gene>
    <name evidence="1" type="ORF">NCTC13456_01430</name>
</gene>
<protein>
    <recommendedName>
        <fullName evidence="3">3-oxoacyl-ACP synthase</fullName>
    </recommendedName>
</protein>
<evidence type="ECO:0000313" key="2">
    <source>
        <dbReference type="Proteomes" id="UP000254737"/>
    </source>
</evidence>
<dbReference type="RefSeq" id="WP_114999665.1">
    <property type="nucleotide sequence ID" value="NZ_UFXS01000001.1"/>
</dbReference>